<dbReference type="InterPro" id="IPR036737">
    <property type="entry name" value="OmpA-like_sf"/>
</dbReference>
<evidence type="ECO:0000256" key="5">
    <source>
        <dbReference type="SAM" id="MobiDB-lite"/>
    </source>
</evidence>
<comment type="subcellular location">
    <subcellularLocation>
        <location evidence="1">Cell outer membrane</location>
    </subcellularLocation>
</comment>
<dbReference type="Pfam" id="PF00691">
    <property type="entry name" value="OmpA"/>
    <property type="match status" value="1"/>
</dbReference>
<dbReference type="InterPro" id="IPR050330">
    <property type="entry name" value="Bact_OuterMem_StrucFunc"/>
</dbReference>
<feature type="region of interest" description="Disordered" evidence="5">
    <location>
        <begin position="679"/>
        <end position="720"/>
    </location>
</feature>
<accession>A0A4Q9G3C5</accession>
<evidence type="ECO:0000256" key="1">
    <source>
        <dbReference type="ARBA" id="ARBA00004442"/>
    </source>
</evidence>
<dbReference type="Gene3D" id="3.40.1520.20">
    <property type="match status" value="3"/>
</dbReference>
<dbReference type="Proteomes" id="UP000293520">
    <property type="component" value="Unassembled WGS sequence"/>
</dbReference>
<evidence type="ECO:0000313" key="8">
    <source>
        <dbReference type="EMBL" id="TBN42440.1"/>
    </source>
</evidence>
<dbReference type="Gene3D" id="3.30.1330.60">
    <property type="entry name" value="OmpA-like domain"/>
    <property type="match status" value="1"/>
</dbReference>
<gene>
    <name evidence="8" type="ORF">EYE42_03160</name>
</gene>
<proteinExistence type="predicted"/>
<sequence length="720" mass="74795">MASSRRRLAAGIASVLVLSGAGAMAWLGAEAAARLVETQTRQEVEDTLRAAGQDWVGVTTDGLQVRLTGTAPSEVDRFRAVTQAGSVVDPARLVDRMALASAAEQTPPDFSVELLRNDQGISLIGLVPATTDREALIRLLRAETAAPRITDLLESADHPVPQGWDAAVRYGLEAARLAAQAKISIQPGQVTVSAIADSDDEKGRLESALRRGLPGGVELVANISAPRPVIAPFVLSFTRDAAGARLDACAADTETARSRIVAAAAEAGVPTVPACTLGLGAPSPDWADAAAAAIRTVAALGGGTVTLSDAEVRLIAPPGTDRAAYDRAVDQLRNSLPPPFTLEAVLDSGPQAQTPAAPAFTAALSPSGALTIAGTVSDDRMRETLDSLARARFGRVEGDLVNDPSVPGGWTLRLIGALEALDVLQSGSVEVTPDLIRLSGISGDPAAAETAAARLAERLGPGLRYDTEIRYDRRLDPSLNLPDGPECVRQLNIVMSESEIGFEPSRAEIAGDPSPTLDRLAGVMAECADFSIEAGGHTDSQGSEGFNADLSRSRAQALVTAMTDAGIDTANMTARGYGESQPIASNDTDEGREENRRIEFRLLSDRPVREVVLDPPARLSGVTAEPRAAAAADGGMIGPVQPADTAPQVRADFGPPMPQPVAGPVAPAVVGASEVFETLDGREESLRLPVQTPTADTPRPAFRPDGFAAPDLGPPDDPTP</sequence>
<organism evidence="8 9">
    <name type="scientific">Paracoccus subflavus</name>
    <dbReference type="NCBI Taxonomy" id="2528244"/>
    <lineage>
        <taxon>Bacteria</taxon>
        <taxon>Pseudomonadati</taxon>
        <taxon>Pseudomonadota</taxon>
        <taxon>Alphaproteobacteria</taxon>
        <taxon>Rhodobacterales</taxon>
        <taxon>Paracoccaceae</taxon>
        <taxon>Paracoccus</taxon>
    </lineage>
</organism>
<dbReference type="SUPFAM" id="SSF103088">
    <property type="entry name" value="OmpA-like"/>
    <property type="match status" value="1"/>
</dbReference>
<dbReference type="PANTHER" id="PTHR30329">
    <property type="entry name" value="STATOR ELEMENT OF FLAGELLAR MOTOR COMPLEX"/>
    <property type="match status" value="1"/>
</dbReference>
<protein>
    <submittedName>
        <fullName evidence="8">OmpA family protein</fullName>
    </submittedName>
</protein>
<keyword evidence="2 4" id="KW-0472">Membrane</keyword>
<keyword evidence="9" id="KW-1185">Reference proteome</keyword>
<feature type="chain" id="PRO_5020675780" evidence="6">
    <location>
        <begin position="26"/>
        <end position="720"/>
    </location>
</feature>
<keyword evidence="3" id="KW-0998">Cell outer membrane</keyword>
<keyword evidence="6" id="KW-0732">Signal</keyword>
<comment type="caution">
    <text evidence="8">The sequence shown here is derived from an EMBL/GenBank/DDBJ whole genome shotgun (WGS) entry which is preliminary data.</text>
</comment>
<dbReference type="GO" id="GO:0009279">
    <property type="term" value="C:cell outer membrane"/>
    <property type="evidence" value="ECO:0007669"/>
    <property type="project" value="UniProtKB-SubCell"/>
</dbReference>
<dbReference type="OrthoDB" id="5525824at2"/>
<feature type="signal peptide" evidence="6">
    <location>
        <begin position="1"/>
        <end position="25"/>
    </location>
</feature>
<reference evidence="8 9" key="1">
    <citation type="submission" date="2019-02" db="EMBL/GenBank/DDBJ databases">
        <title>Paracoccus subflavus sp. nov., isolated from marine sediment of the Pacific Ocean.</title>
        <authorList>
            <person name="Zhang G."/>
        </authorList>
    </citation>
    <scope>NUCLEOTIDE SEQUENCE [LARGE SCALE GENOMIC DNA]</scope>
    <source>
        <strain evidence="8 9">GY0581</strain>
    </source>
</reference>
<evidence type="ECO:0000256" key="2">
    <source>
        <dbReference type="ARBA" id="ARBA00023136"/>
    </source>
</evidence>
<dbReference type="InterPro" id="IPR006665">
    <property type="entry name" value="OmpA-like"/>
</dbReference>
<dbReference type="InterPro" id="IPR006664">
    <property type="entry name" value="OMP_bac"/>
</dbReference>
<dbReference type="PRINTS" id="PR01021">
    <property type="entry name" value="OMPADOMAIN"/>
</dbReference>
<evidence type="ECO:0000256" key="4">
    <source>
        <dbReference type="PROSITE-ProRule" id="PRU00473"/>
    </source>
</evidence>
<dbReference type="CDD" id="cd07185">
    <property type="entry name" value="OmpA_C-like"/>
    <property type="match status" value="1"/>
</dbReference>
<dbReference type="AlphaFoldDB" id="A0A4Q9G3C5"/>
<feature type="domain" description="OmpA-like" evidence="7">
    <location>
        <begin position="489"/>
        <end position="606"/>
    </location>
</feature>
<evidence type="ECO:0000256" key="3">
    <source>
        <dbReference type="ARBA" id="ARBA00023237"/>
    </source>
</evidence>
<dbReference type="PANTHER" id="PTHR30329:SF21">
    <property type="entry name" value="LIPOPROTEIN YIAD-RELATED"/>
    <property type="match status" value="1"/>
</dbReference>
<evidence type="ECO:0000259" key="7">
    <source>
        <dbReference type="PROSITE" id="PS51123"/>
    </source>
</evidence>
<dbReference type="PROSITE" id="PS51123">
    <property type="entry name" value="OMPA_2"/>
    <property type="match status" value="1"/>
</dbReference>
<dbReference type="RefSeq" id="WP_130989870.1">
    <property type="nucleotide sequence ID" value="NZ_SISK01000002.1"/>
</dbReference>
<name>A0A4Q9G3C5_9RHOB</name>
<dbReference type="EMBL" id="SISK01000002">
    <property type="protein sequence ID" value="TBN42440.1"/>
    <property type="molecule type" value="Genomic_DNA"/>
</dbReference>
<evidence type="ECO:0000256" key="6">
    <source>
        <dbReference type="SAM" id="SignalP"/>
    </source>
</evidence>
<evidence type="ECO:0000313" key="9">
    <source>
        <dbReference type="Proteomes" id="UP000293520"/>
    </source>
</evidence>